<dbReference type="Gene3D" id="3.40.50.300">
    <property type="entry name" value="P-loop containing nucleotide triphosphate hydrolases"/>
    <property type="match status" value="1"/>
</dbReference>
<dbReference type="InterPro" id="IPR017871">
    <property type="entry name" value="ABC_transporter-like_CS"/>
</dbReference>
<proteinExistence type="inferred from homology"/>
<keyword evidence="7" id="KW-1278">Translocase</keyword>
<evidence type="ECO:0000256" key="5">
    <source>
        <dbReference type="ARBA" id="ARBA00022741"/>
    </source>
</evidence>
<dbReference type="SMART" id="SM00382">
    <property type="entry name" value="AAA"/>
    <property type="match status" value="1"/>
</dbReference>
<accession>A0A7G6E7R7</accession>
<evidence type="ECO:0000256" key="2">
    <source>
        <dbReference type="ARBA" id="ARBA00005417"/>
    </source>
</evidence>
<keyword evidence="8 10" id="KW-0472">Membrane</keyword>
<feature type="domain" description="ABC transporter" evidence="11">
    <location>
        <begin position="6"/>
        <end position="241"/>
    </location>
</feature>
<dbReference type="Pfam" id="PF00005">
    <property type="entry name" value="ABC_tran"/>
    <property type="match status" value="1"/>
</dbReference>
<dbReference type="AlphaFoldDB" id="A0A7G6E7R7"/>
<organism evidence="12 13">
    <name type="scientific">Thermanaerosceptrum fracticalcis</name>
    <dbReference type="NCBI Taxonomy" id="1712410"/>
    <lineage>
        <taxon>Bacteria</taxon>
        <taxon>Bacillati</taxon>
        <taxon>Bacillota</taxon>
        <taxon>Clostridia</taxon>
        <taxon>Eubacteriales</taxon>
        <taxon>Peptococcaceae</taxon>
        <taxon>Thermanaerosceptrum</taxon>
    </lineage>
</organism>
<dbReference type="GO" id="GO:0005524">
    <property type="term" value="F:ATP binding"/>
    <property type="evidence" value="ECO:0007669"/>
    <property type="project" value="UniProtKB-UniRule"/>
</dbReference>
<evidence type="ECO:0000313" key="13">
    <source>
        <dbReference type="Proteomes" id="UP000515847"/>
    </source>
</evidence>
<evidence type="ECO:0000256" key="1">
    <source>
        <dbReference type="ARBA" id="ARBA00004202"/>
    </source>
</evidence>
<dbReference type="GO" id="GO:0006824">
    <property type="term" value="P:cobalt ion transport"/>
    <property type="evidence" value="ECO:0007669"/>
    <property type="project" value="InterPro"/>
</dbReference>
<dbReference type="InterPro" id="IPR003593">
    <property type="entry name" value="AAA+_ATPase"/>
</dbReference>
<dbReference type="PANTHER" id="PTHR43553:SF24">
    <property type="entry name" value="ENERGY-COUPLING FACTOR TRANSPORTER ATP-BINDING PROTEIN ECFA1"/>
    <property type="match status" value="1"/>
</dbReference>
<gene>
    <name evidence="12" type="ORF">BR63_18725</name>
</gene>
<dbReference type="PANTHER" id="PTHR43553">
    <property type="entry name" value="HEAVY METAL TRANSPORTER"/>
    <property type="match status" value="1"/>
</dbReference>
<evidence type="ECO:0000313" key="12">
    <source>
        <dbReference type="EMBL" id="QNB48121.1"/>
    </source>
</evidence>
<keyword evidence="13" id="KW-1185">Reference proteome</keyword>
<comment type="subcellular location">
    <subcellularLocation>
        <location evidence="1 10">Cell membrane</location>
        <topology evidence="1 10">Peripheral membrane protein</topology>
    </subcellularLocation>
</comment>
<evidence type="ECO:0000256" key="10">
    <source>
        <dbReference type="RuleBase" id="RU364103"/>
    </source>
</evidence>
<dbReference type="FunFam" id="3.40.50.300:FF:000224">
    <property type="entry name" value="Energy-coupling factor transporter ATP-binding protein EcfA"/>
    <property type="match status" value="1"/>
</dbReference>
<dbReference type="InterPro" id="IPR027417">
    <property type="entry name" value="P-loop_NTPase"/>
</dbReference>
<dbReference type="KEGG" id="tfr:BR63_18725"/>
<dbReference type="GO" id="GO:0042626">
    <property type="term" value="F:ATPase-coupled transmembrane transporter activity"/>
    <property type="evidence" value="ECO:0007669"/>
    <property type="project" value="TreeGrafter"/>
</dbReference>
<dbReference type="PROSITE" id="PS00211">
    <property type="entry name" value="ABC_TRANSPORTER_1"/>
    <property type="match status" value="1"/>
</dbReference>
<protein>
    <recommendedName>
        <fullName evidence="10">ABC transporter ATP-binding protein</fullName>
    </recommendedName>
</protein>
<keyword evidence="4 10" id="KW-1003">Cell membrane</keyword>
<evidence type="ECO:0000256" key="3">
    <source>
        <dbReference type="ARBA" id="ARBA00022448"/>
    </source>
</evidence>
<dbReference type="InterPro" id="IPR005876">
    <property type="entry name" value="Co_trans_ATP-bd"/>
</dbReference>
<dbReference type="InterPro" id="IPR003439">
    <property type="entry name" value="ABC_transporter-like_ATP-bd"/>
</dbReference>
<dbReference type="GO" id="GO:0016887">
    <property type="term" value="F:ATP hydrolysis activity"/>
    <property type="evidence" value="ECO:0007669"/>
    <property type="project" value="InterPro"/>
</dbReference>
<evidence type="ECO:0000256" key="6">
    <source>
        <dbReference type="ARBA" id="ARBA00022840"/>
    </source>
</evidence>
<dbReference type="InterPro" id="IPR015856">
    <property type="entry name" value="ABC_transpr_CbiO/EcfA_su"/>
</dbReference>
<evidence type="ECO:0000256" key="7">
    <source>
        <dbReference type="ARBA" id="ARBA00022967"/>
    </source>
</evidence>
<evidence type="ECO:0000256" key="4">
    <source>
        <dbReference type="ARBA" id="ARBA00022475"/>
    </source>
</evidence>
<dbReference type="InterPro" id="IPR050095">
    <property type="entry name" value="ECF_ABC_transporter_ATP-bd"/>
</dbReference>
<keyword evidence="6 10" id="KW-0067">ATP-binding</keyword>
<keyword evidence="5 10" id="KW-0547">Nucleotide-binding</keyword>
<comment type="function">
    <text evidence="10">Part of an ABC transporter complex. Responsible for energy coupling to the transport system.</text>
</comment>
<evidence type="ECO:0000259" key="11">
    <source>
        <dbReference type="PROSITE" id="PS50893"/>
    </source>
</evidence>
<keyword evidence="3 10" id="KW-0813">Transport</keyword>
<evidence type="ECO:0000256" key="9">
    <source>
        <dbReference type="ARBA" id="ARBA00025157"/>
    </source>
</evidence>
<evidence type="ECO:0000256" key="8">
    <source>
        <dbReference type="ARBA" id="ARBA00023136"/>
    </source>
</evidence>
<dbReference type="RefSeq" id="WP_034420774.1">
    <property type="nucleotide sequence ID" value="NZ_CP045798.1"/>
</dbReference>
<comment type="similarity">
    <text evidence="2 10">Belongs to the ABC transporter superfamily.</text>
</comment>
<dbReference type="CDD" id="cd03225">
    <property type="entry name" value="ABC_cobalt_CbiO_domain1"/>
    <property type="match status" value="1"/>
</dbReference>
<name>A0A7G6E7R7_THEFR</name>
<dbReference type="SUPFAM" id="SSF52540">
    <property type="entry name" value="P-loop containing nucleoside triphosphate hydrolases"/>
    <property type="match status" value="1"/>
</dbReference>
<dbReference type="EMBL" id="CP045798">
    <property type="protein sequence ID" value="QNB48121.1"/>
    <property type="molecule type" value="Genomic_DNA"/>
</dbReference>
<dbReference type="PROSITE" id="PS50893">
    <property type="entry name" value="ABC_TRANSPORTER_2"/>
    <property type="match status" value="1"/>
</dbReference>
<comment type="function">
    <text evidence="9">Probably part of an ABC transporter complex. Responsible for energy coupling to the transport system.</text>
</comment>
<sequence length="276" mass="31106">MSDYIMRADKLEYTYPDGTKALRGLTLALPRGKRIAFLGPNGAGKSTFFLHLNGLNRPSRGSLFFQDQPYRYDGKSLKQLRQQVGLVFQDPDNQLFSASVSEDVAFGPFNLELPAQEITRRVETALRITNLWELKDKPTHFLSVGQKKRVALAGVLAMKPEVIVLDEPTANLDPKHTGIIMNILTELNNAGKTIIISTHDLDIALSWADYLFVLKNGGLLAEGTPREIFANEAVLQEAELEKPLIWRVYQELLRKGYLEEGKRIPHSIHELLTILR</sequence>
<dbReference type="GO" id="GO:0043190">
    <property type="term" value="C:ATP-binding cassette (ABC) transporter complex"/>
    <property type="evidence" value="ECO:0007669"/>
    <property type="project" value="TreeGrafter"/>
</dbReference>
<dbReference type="NCBIfam" id="TIGR01166">
    <property type="entry name" value="cbiO"/>
    <property type="match status" value="1"/>
</dbReference>
<reference evidence="12 13" key="1">
    <citation type="journal article" date="2019" name="Front. Microbiol.">
        <title>Thermoanaerosceptrum fracticalcis gen. nov. sp. nov., a Novel Fumarate-Fermenting Microorganism From a Deep Fractured Carbonate Aquifer of the US Great Basin.</title>
        <authorList>
            <person name="Hamilton-Brehm S.D."/>
            <person name="Stewart L.E."/>
            <person name="Zavarin M."/>
            <person name="Caldwell M."/>
            <person name="Lawson P.A."/>
            <person name="Onstott T.C."/>
            <person name="Grzymski J."/>
            <person name="Neveux I."/>
            <person name="Lollar B.S."/>
            <person name="Russell C.E."/>
            <person name="Moser D.P."/>
        </authorList>
    </citation>
    <scope>NUCLEOTIDE SEQUENCE [LARGE SCALE GENOMIC DNA]</scope>
    <source>
        <strain evidence="12 13">DRI-13</strain>
    </source>
</reference>
<dbReference type="Proteomes" id="UP000515847">
    <property type="component" value="Chromosome"/>
</dbReference>
<dbReference type="OrthoDB" id="9784332at2"/>